<evidence type="ECO:0000313" key="2">
    <source>
        <dbReference type="EMBL" id="MBO8427577.1"/>
    </source>
</evidence>
<gene>
    <name evidence="2" type="ORF">IAC58_03385</name>
</gene>
<feature type="chain" id="PRO_5038736528" evidence="1">
    <location>
        <begin position="22"/>
        <end position="372"/>
    </location>
</feature>
<proteinExistence type="predicted"/>
<protein>
    <submittedName>
        <fullName evidence="2">Uncharacterized protein</fullName>
    </submittedName>
</protein>
<dbReference type="EMBL" id="JADIMY010000072">
    <property type="protein sequence ID" value="MBO8427577.1"/>
    <property type="molecule type" value="Genomic_DNA"/>
</dbReference>
<dbReference type="AlphaFoldDB" id="A0A9D9DH39"/>
<accession>A0A9D9DH39</accession>
<comment type="caution">
    <text evidence="2">The sequence shown here is derived from an EMBL/GenBank/DDBJ whole genome shotgun (WGS) entry which is preliminary data.</text>
</comment>
<reference evidence="2" key="2">
    <citation type="journal article" date="2021" name="PeerJ">
        <title>Extensive microbial diversity within the chicken gut microbiome revealed by metagenomics and culture.</title>
        <authorList>
            <person name="Gilroy R."/>
            <person name="Ravi A."/>
            <person name="Getino M."/>
            <person name="Pursley I."/>
            <person name="Horton D.L."/>
            <person name="Alikhan N.F."/>
            <person name="Baker D."/>
            <person name="Gharbi K."/>
            <person name="Hall N."/>
            <person name="Watson M."/>
            <person name="Adriaenssens E.M."/>
            <person name="Foster-Nyarko E."/>
            <person name="Jarju S."/>
            <person name="Secka A."/>
            <person name="Antonio M."/>
            <person name="Oren A."/>
            <person name="Chaudhuri R.R."/>
            <person name="La Ragione R."/>
            <person name="Hildebrand F."/>
            <person name="Pallen M.J."/>
        </authorList>
    </citation>
    <scope>NUCLEOTIDE SEQUENCE</scope>
    <source>
        <strain evidence="2">11159</strain>
    </source>
</reference>
<reference evidence="2" key="1">
    <citation type="submission" date="2020-10" db="EMBL/GenBank/DDBJ databases">
        <authorList>
            <person name="Gilroy R."/>
        </authorList>
    </citation>
    <scope>NUCLEOTIDE SEQUENCE</scope>
    <source>
        <strain evidence="2">11159</strain>
    </source>
</reference>
<organism evidence="2 3">
    <name type="scientific">Candidatus Onthovivens merdipullorum</name>
    <dbReference type="NCBI Taxonomy" id="2840889"/>
    <lineage>
        <taxon>Bacteria</taxon>
        <taxon>Bacillati</taxon>
        <taxon>Bacillota</taxon>
        <taxon>Bacilli</taxon>
        <taxon>Bacillales</taxon>
        <taxon>Candidatus Onthovivens</taxon>
    </lineage>
</organism>
<evidence type="ECO:0000256" key="1">
    <source>
        <dbReference type="SAM" id="SignalP"/>
    </source>
</evidence>
<sequence>MKKTSIILTSLVCITTVFGLASCNDGGGGDPAIYNITYEENDNYRVIDFDSQGQEGSNILFDVESTSVFYEIGEVTYNGTPISRGSLGYQFIMPGEDVVIKIELEPITEYDDPNDYLSWSSSVIDEISMASEEDKGYQYIECVQNLTLDFDMAEFGPYNSVDENNTEVLSSNQDVIPNSAISFDPIKESDLIGSSGSNMVRGGSIRVDLKQINPGTATIYAHLSFNNADDATLMRTFTVTEYGKVEVETWNVPYTVINETSYDDLENIRISITDQDYVYGSNAPQSQGCSLDELVDGKGTLVFAVGHSYSVIASYAVWNEEDQKYENIVSLEVYDWTGQGSSTSGFNQIKNGILTLASLPTDTNPIQITIDN</sequence>
<evidence type="ECO:0000313" key="3">
    <source>
        <dbReference type="Proteomes" id="UP000823613"/>
    </source>
</evidence>
<feature type="signal peptide" evidence="1">
    <location>
        <begin position="1"/>
        <end position="21"/>
    </location>
</feature>
<dbReference type="PROSITE" id="PS51257">
    <property type="entry name" value="PROKAR_LIPOPROTEIN"/>
    <property type="match status" value="1"/>
</dbReference>
<name>A0A9D9DH39_9BACL</name>
<keyword evidence="1" id="KW-0732">Signal</keyword>
<dbReference type="Proteomes" id="UP000823613">
    <property type="component" value="Unassembled WGS sequence"/>
</dbReference>